<evidence type="ECO:0000313" key="4">
    <source>
        <dbReference type="Proteomes" id="UP001469553"/>
    </source>
</evidence>
<dbReference type="SUPFAM" id="SSF116907">
    <property type="entry name" value="Hook domain"/>
    <property type="match status" value="1"/>
</dbReference>
<comment type="caution">
    <text evidence="3">The sequence shown here is derived from an EMBL/GenBank/DDBJ whole genome shotgun (WGS) entry which is preliminary data.</text>
</comment>
<proteinExistence type="predicted"/>
<feature type="compositionally biased region" description="Gly residues" evidence="2">
    <location>
        <begin position="103"/>
        <end position="113"/>
    </location>
</feature>
<dbReference type="PANTHER" id="PTHR18947:SF31">
    <property type="entry name" value="PROTEIN DAPLE"/>
    <property type="match status" value="1"/>
</dbReference>
<dbReference type="Proteomes" id="UP001469553">
    <property type="component" value="Unassembled WGS sequence"/>
</dbReference>
<evidence type="ECO:0000256" key="2">
    <source>
        <dbReference type="SAM" id="MobiDB-lite"/>
    </source>
</evidence>
<dbReference type="InterPro" id="IPR036872">
    <property type="entry name" value="CH_dom_sf"/>
</dbReference>
<organism evidence="3 4">
    <name type="scientific">Ameca splendens</name>
    <dbReference type="NCBI Taxonomy" id="208324"/>
    <lineage>
        <taxon>Eukaryota</taxon>
        <taxon>Metazoa</taxon>
        <taxon>Chordata</taxon>
        <taxon>Craniata</taxon>
        <taxon>Vertebrata</taxon>
        <taxon>Euteleostomi</taxon>
        <taxon>Actinopterygii</taxon>
        <taxon>Neopterygii</taxon>
        <taxon>Teleostei</taxon>
        <taxon>Neoteleostei</taxon>
        <taxon>Acanthomorphata</taxon>
        <taxon>Ovalentaria</taxon>
        <taxon>Atherinomorphae</taxon>
        <taxon>Cyprinodontiformes</taxon>
        <taxon>Goodeidae</taxon>
        <taxon>Ameca</taxon>
    </lineage>
</organism>
<evidence type="ECO:0000313" key="3">
    <source>
        <dbReference type="EMBL" id="MEQ2281686.1"/>
    </source>
</evidence>
<gene>
    <name evidence="3" type="ORF">AMECASPLE_032996</name>
</gene>
<feature type="coiled-coil region" evidence="1">
    <location>
        <begin position="129"/>
        <end position="184"/>
    </location>
</feature>
<protein>
    <submittedName>
        <fullName evidence="3">Uncharacterized protein</fullName>
    </submittedName>
</protein>
<evidence type="ECO:0000256" key="1">
    <source>
        <dbReference type="SAM" id="Coils"/>
    </source>
</evidence>
<feature type="non-terminal residue" evidence="3">
    <location>
        <position position="1"/>
    </location>
</feature>
<dbReference type="PANTHER" id="PTHR18947">
    <property type="entry name" value="HOOK PROTEINS"/>
    <property type="match status" value="1"/>
</dbReference>
<keyword evidence="1" id="KW-0175">Coiled coil</keyword>
<dbReference type="EMBL" id="JAHRIP010004384">
    <property type="protein sequence ID" value="MEQ2281686.1"/>
    <property type="molecule type" value="Genomic_DNA"/>
</dbReference>
<accession>A0ABV0XJU3</accession>
<feature type="region of interest" description="Disordered" evidence="2">
    <location>
        <begin position="85"/>
        <end position="117"/>
    </location>
</feature>
<reference evidence="3 4" key="1">
    <citation type="submission" date="2021-06" db="EMBL/GenBank/DDBJ databases">
        <authorList>
            <person name="Palmer J.M."/>
        </authorList>
    </citation>
    <scope>NUCLEOTIDE SEQUENCE [LARGE SCALE GENOMIC DNA]</scope>
    <source>
        <strain evidence="3 4">AS_MEX2019</strain>
        <tissue evidence="3">Muscle</tissue>
    </source>
</reference>
<name>A0ABV0XJU3_9TELE</name>
<keyword evidence="4" id="KW-1185">Reference proteome</keyword>
<sequence length="223" mass="25695">CERKEEMIEKIKLLDIETQAAIVSHIQEVTHNQLNVLDLSWMEDGAELVPEELEPLSRNMAVSLRQLIDQRDKATEVILDLTQERDYLSSQQPQEGSRRLSSQGGGPISGGPGLNHVGSAVTELTKEEKQHLSVELADAKAKLRRYRQELEEKTEQLMDSKHDVERLDQELQKLKQEVRSFTDTWSKKIQSSLFHLLAYLWFRTSLCLVRPVRSECTGMRWTL</sequence>
<dbReference type="Gene3D" id="1.10.418.10">
    <property type="entry name" value="Calponin-like domain"/>
    <property type="match status" value="1"/>
</dbReference>